<dbReference type="EMBL" id="JARQWQ010000038">
    <property type="protein sequence ID" value="KAK2560022.1"/>
    <property type="molecule type" value="Genomic_DNA"/>
</dbReference>
<evidence type="ECO:0000256" key="4">
    <source>
        <dbReference type="ARBA" id="ARBA00022989"/>
    </source>
</evidence>
<evidence type="ECO:0000256" key="5">
    <source>
        <dbReference type="ARBA" id="ARBA00023136"/>
    </source>
</evidence>
<organism evidence="8 9">
    <name type="scientific">Acropora cervicornis</name>
    <name type="common">Staghorn coral</name>
    <dbReference type="NCBI Taxonomy" id="6130"/>
    <lineage>
        <taxon>Eukaryota</taxon>
        <taxon>Metazoa</taxon>
        <taxon>Cnidaria</taxon>
        <taxon>Anthozoa</taxon>
        <taxon>Hexacorallia</taxon>
        <taxon>Scleractinia</taxon>
        <taxon>Astrocoeniina</taxon>
        <taxon>Acroporidae</taxon>
        <taxon>Acropora</taxon>
    </lineage>
</organism>
<evidence type="ECO:0000313" key="8">
    <source>
        <dbReference type="EMBL" id="KAK2560022.1"/>
    </source>
</evidence>
<dbReference type="PANTHER" id="PTHR23320:SF165">
    <property type="entry name" value="MARVEL DOMAIN-CONTAINING PROTEIN"/>
    <property type="match status" value="1"/>
</dbReference>
<name>A0AAD9QER7_ACRCE</name>
<evidence type="ECO:0000256" key="7">
    <source>
        <dbReference type="SAM" id="Phobius"/>
    </source>
</evidence>
<keyword evidence="4 7" id="KW-1133">Transmembrane helix</keyword>
<keyword evidence="5 7" id="KW-0472">Membrane</keyword>
<dbReference type="AlphaFoldDB" id="A0AAD9QER7"/>
<evidence type="ECO:0000256" key="6">
    <source>
        <dbReference type="SAM" id="MobiDB-lite"/>
    </source>
</evidence>
<feature type="transmembrane region" description="Helical" evidence="7">
    <location>
        <begin position="12"/>
        <end position="33"/>
    </location>
</feature>
<dbReference type="Proteomes" id="UP001249851">
    <property type="component" value="Unassembled WGS sequence"/>
</dbReference>
<feature type="region of interest" description="Disordered" evidence="6">
    <location>
        <begin position="256"/>
        <end position="282"/>
    </location>
</feature>
<dbReference type="Pfam" id="PF04103">
    <property type="entry name" value="CD20"/>
    <property type="match status" value="1"/>
</dbReference>
<feature type="transmembrane region" description="Helical" evidence="7">
    <location>
        <begin position="71"/>
        <end position="91"/>
    </location>
</feature>
<comment type="similarity">
    <text evidence="2">Belongs to the MS4A family.</text>
</comment>
<dbReference type="InterPro" id="IPR030417">
    <property type="entry name" value="MS4A"/>
</dbReference>
<evidence type="ECO:0000256" key="2">
    <source>
        <dbReference type="ARBA" id="ARBA00009565"/>
    </source>
</evidence>
<protein>
    <submittedName>
        <fullName evidence="8">Uncharacterized protein</fullName>
    </submittedName>
</protein>
<gene>
    <name evidence="8" type="ORF">P5673_017610</name>
</gene>
<dbReference type="GO" id="GO:0016020">
    <property type="term" value="C:membrane"/>
    <property type="evidence" value="ECO:0007669"/>
    <property type="project" value="UniProtKB-SubCell"/>
</dbReference>
<reference evidence="8" key="2">
    <citation type="journal article" date="2023" name="Science">
        <title>Genomic signatures of disease resistance in endangered staghorn corals.</title>
        <authorList>
            <person name="Vollmer S.V."/>
            <person name="Selwyn J.D."/>
            <person name="Despard B.A."/>
            <person name="Roesel C.L."/>
        </authorList>
    </citation>
    <scope>NUCLEOTIDE SEQUENCE</scope>
    <source>
        <strain evidence="8">K2</strain>
    </source>
</reference>
<comment type="subcellular location">
    <subcellularLocation>
        <location evidence="1">Membrane</location>
        <topology evidence="1">Multi-pass membrane protein</topology>
    </subcellularLocation>
</comment>
<accession>A0AAD9QER7</accession>
<keyword evidence="3 7" id="KW-0812">Transmembrane</keyword>
<dbReference type="PANTHER" id="PTHR23320">
    <property type="entry name" value="MEMBRANE-SPANNING 4-DOMAINS SUBFAMILY A MS4A -RELATED"/>
    <property type="match status" value="1"/>
</dbReference>
<feature type="transmembrane region" description="Helical" evidence="7">
    <location>
        <begin position="39"/>
        <end position="59"/>
    </location>
</feature>
<evidence type="ECO:0000256" key="1">
    <source>
        <dbReference type="ARBA" id="ARBA00004141"/>
    </source>
</evidence>
<sequence length="282" mass="29430">MGYRANVLRGLAITQMVFGGLMFLFGIASAISVHHWSSYVGFGIWVGIWAVITGILGYLGARDDNTPNNCLIGCHMGFCITACVIAFVMFICYCAALDEFATIIRCYNNQVYNSYNYGYYTYYNNICNYSLTRSSASTGAGLGGCLLVCAVVETVIAFTASIYCCNAVCCGAATSPSVTTNQQVMFVQAGQAYPGGQTMVIQPGGAIATGPAPFTASGMPPAGSVPLSYPGSAIVLPGTAQHPGTAQVMPPPYTLTQAGNAPPSTVAIGDNTLNNPQGKMDA</sequence>
<evidence type="ECO:0000256" key="3">
    <source>
        <dbReference type="ARBA" id="ARBA00022692"/>
    </source>
</evidence>
<evidence type="ECO:0000313" key="9">
    <source>
        <dbReference type="Proteomes" id="UP001249851"/>
    </source>
</evidence>
<keyword evidence="9" id="KW-1185">Reference proteome</keyword>
<reference evidence="8" key="1">
    <citation type="journal article" date="2023" name="G3 (Bethesda)">
        <title>Whole genome assembly and annotation of the endangered Caribbean coral Acropora cervicornis.</title>
        <authorList>
            <person name="Selwyn J.D."/>
            <person name="Vollmer S.V."/>
        </authorList>
    </citation>
    <scope>NUCLEOTIDE SEQUENCE</scope>
    <source>
        <strain evidence="8">K2</strain>
    </source>
</reference>
<proteinExistence type="inferred from homology"/>
<dbReference type="InterPro" id="IPR007237">
    <property type="entry name" value="CD20-like"/>
</dbReference>
<comment type="caution">
    <text evidence="8">The sequence shown here is derived from an EMBL/GenBank/DDBJ whole genome shotgun (WGS) entry which is preliminary data.</text>
</comment>
<feature type="compositionally biased region" description="Polar residues" evidence="6">
    <location>
        <begin position="271"/>
        <end position="282"/>
    </location>
</feature>